<comment type="caution">
    <text evidence="2">The sequence shown here is derived from an EMBL/GenBank/DDBJ whole genome shotgun (WGS) entry which is preliminary data.</text>
</comment>
<dbReference type="AlphaFoldDB" id="A0A2H0RLB0"/>
<proteinExistence type="predicted"/>
<sequence>MMQGTRANYTGNALERVIQQSLEANGYTFVDKKKFDTARYLEQPIYTVQYPIGKGIYETKLYCDFIFYHPQKHPDCMVIESKWQQSSGSVDEKFPYLVLNIREKYPCATIIVLDGGGFKKGAEEWLRRQVNDKLVHVFNMMEFQKWSNSDEL</sequence>
<reference evidence="2 3" key="1">
    <citation type="submission" date="2017-09" db="EMBL/GenBank/DDBJ databases">
        <title>Depth-based differentiation of microbial function through sediment-hosted aquifers and enrichment of novel symbionts in the deep terrestrial subsurface.</title>
        <authorList>
            <person name="Probst A.J."/>
            <person name="Ladd B."/>
            <person name="Jarett J.K."/>
            <person name="Geller-Mcgrath D.E."/>
            <person name="Sieber C.M."/>
            <person name="Emerson J.B."/>
            <person name="Anantharaman K."/>
            <person name="Thomas B.C."/>
            <person name="Malmstrom R."/>
            <person name="Stieglmeier M."/>
            <person name="Klingl A."/>
            <person name="Woyke T."/>
            <person name="Ryan C.M."/>
            <person name="Banfield J.F."/>
        </authorList>
    </citation>
    <scope>NUCLEOTIDE SEQUENCE [LARGE SCALE GENOMIC DNA]</scope>
    <source>
        <strain evidence="2">CG10_big_fil_rev_8_21_14_0_10_50_16</strain>
    </source>
</reference>
<protein>
    <recommendedName>
        <fullName evidence="1">PD-(D/E)XK nuclease domain-containing protein</fullName>
    </recommendedName>
</protein>
<dbReference type="EMBL" id="PCYM01000009">
    <property type="protein sequence ID" value="PIR47332.1"/>
    <property type="molecule type" value="Genomic_DNA"/>
</dbReference>
<dbReference type="InterPro" id="IPR046821">
    <property type="entry name" value="PDDEXK_11"/>
</dbReference>
<dbReference type="Pfam" id="PF20472">
    <property type="entry name" value="PDDEXK_11"/>
    <property type="match status" value="1"/>
</dbReference>
<evidence type="ECO:0000259" key="1">
    <source>
        <dbReference type="Pfam" id="PF20472"/>
    </source>
</evidence>
<name>A0A2H0RLB0_9BACT</name>
<accession>A0A2H0RLB0</accession>
<organism evidence="2 3">
    <name type="scientific">Candidatus Uhrbacteria bacterium CG10_big_fil_rev_8_21_14_0_10_50_16</name>
    <dbReference type="NCBI Taxonomy" id="1975039"/>
    <lineage>
        <taxon>Bacteria</taxon>
        <taxon>Candidatus Uhriibacteriota</taxon>
    </lineage>
</organism>
<evidence type="ECO:0000313" key="3">
    <source>
        <dbReference type="Proteomes" id="UP000230084"/>
    </source>
</evidence>
<gene>
    <name evidence="2" type="ORF">COV06_04045</name>
</gene>
<dbReference type="Proteomes" id="UP000230084">
    <property type="component" value="Unassembled WGS sequence"/>
</dbReference>
<feature type="domain" description="PD-(D/E)XK nuclease" evidence="1">
    <location>
        <begin position="6"/>
        <end position="149"/>
    </location>
</feature>
<evidence type="ECO:0000313" key="2">
    <source>
        <dbReference type="EMBL" id="PIR47332.1"/>
    </source>
</evidence>